<sequence length="250" mass="25979">MILFPAIDLIGGKVVRLERGDRSRCKVYSDDPVSVAREFAAQGATWLHVVDLSAAFEEDEDAREANSRAIEAICQVDGLSIDVGGGVRSLARIDELAGYGAKRIAMGTVLVTEPGFAEVAARGFGDLLVADVAARDGQVKVNGWRDGVGLALDEVVGQLAEQGFKHLVYTDIARDGMQTGIDVAAYAHVAHVAGFPVVASGGISTLDDIRAVAAAGADVIEGAITGRALYEGNFTLAEALAVAHGEEGAC</sequence>
<dbReference type="SUPFAM" id="SSF51366">
    <property type="entry name" value="Ribulose-phoshate binding barrel"/>
    <property type="match status" value="1"/>
</dbReference>
<evidence type="ECO:0000256" key="8">
    <source>
        <dbReference type="ARBA" id="ARBA00023235"/>
    </source>
</evidence>
<dbReference type="EMBL" id="JABBCP010000007">
    <property type="protein sequence ID" value="NMF56395.1"/>
    <property type="molecule type" value="Genomic_DNA"/>
</dbReference>
<dbReference type="PANTHER" id="PTHR43090">
    <property type="entry name" value="1-(5-PHOSPHORIBOSYL)-5-[(5-PHOSPHORIBOSYLAMINO)METHYLIDENEAMINO] IMIDAZOLE-4-CARBOXAMIDE ISOMERASE"/>
    <property type="match status" value="1"/>
</dbReference>
<comment type="caution">
    <text evidence="9">Lacks conserved residue(s) required for the propagation of feature annotation.</text>
</comment>
<dbReference type="InterPro" id="IPR044524">
    <property type="entry name" value="Isoase_HisA-like"/>
</dbReference>
<dbReference type="GO" id="GO:0000162">
    <property type="term" value="P:L-tryptophan biosynthetic process"/>
    <property type="evidence" value="ECO:0007669"/>
    <property type="project" value="TreeGrafter"/>
</dbReference>
<dbReference type="Proteomes" id="UP000546970">
    <property type="component" value="Unassembled WGS sequence"/>
</dbReference>
<dbReference type="EC" id="5.3.1.16" evidence="9"/>
<evidence type="ECO:0000256" key="3">
    <source>
        <dbReference type="ARBA" id="ARBA00005133"/>
    </source>
</evidence>
<dbReference type="GO" id="GO:0000105">
    <property type="term" value="P:L-histidine biosynthetic process"/>
    <property type="evidence" value="ECO:0007669"/>
    <property type="project" value="UniProtKB-UniRule"/>
</dbReference>
<feature type="active site" description="Proton acceptor" evidence="9">
    <location>
        <position position="8"/>
    </location>
</feature>
<dbReference type="AlphaFoldDB" id="A0A7X9UDB0"/>
<dbReference type="GO" id="GO:0003949">
    <property type="term" value="F:1-(5-phosphoribosyl)-5-[(5-phosphoribosylamino)methylideneamino]imidazole-4-carboxamide isomerase activity"/>
    <property type="evidence" value="ECO:0007669"/>
    <property type="project" value="UniProtKB-UniRule"/>
</dbReference>
<name>A0A7X9UDB0_9ACTN</name>
<dbReference type="HAMAP" id="MF_01014">
    <property type="entry name" value="HisA"/>
    <property type="match status" value="1"/>
</dbReference>
<comment type="subcellular location">
    <subcellularLocation>
        <location evidence="2 9">Cytoplasm</location>
    </subcellularLocation>
</comment>
<dbReference type="PANTHER" id="PTHR43090:SF2">
    <property type="entry name" value="1-(5-PHOSPHORIBOSYL)-5-[(5-PHOSPHORIBOSYLAMINO)METHYLIDENEAMINO] IMIDAZOLE-4-CARBOXAMIDE ISOMERASE"/>
    <property type="match status" value="1"/>
</dbReference>
<reference evidence="11 12" key="1">
    <citation type="submission" date="2020-04" db="EMBL/GenBank/DDBJ databases">
        <title>Collinsella sp. KGMB02528 nov., an anaerobic actinobacterium isolated from human feces.</title>
        <authorList>
            <person name="Han K.-I."/>
            <person name="Eom M.K."/>
            <person name="Kim J.-S."/>
            <person name="Lee K.C."/>
            <person name="Suh M.K."/>
            <person name="Park S.-H."/>
            <person name="Lee J.H."/>
            <person name="Kang S.W."/>
            <person name="Park J.-E."/>
            <person name="Oh B.S."/>
            <person name="Yu S.Y."/>
            <person name="Choi S.-H."/>
            <person name="Lee D.H."/>
            <person name="Yoon H."/>
            <person name="Kim B.-Y."/>
            <person name="Lee J.H."/>
            <person name="Lee J.-S."/>
        </authorList>
    </citation>
    <scope>NUCLEOTIDE SEQUENCE [LARGE SCALE GENOMIC DNA]</scope>
    <source>
        <strain evidence="11 12">KGMB02528</strain>
    </source>
</reference>
<comment type="pathway">
    <text evidence="3 9">Amino-acid biosynthesis; L-histidine biosynthesis; L-histidine from 5-phospho-alpha-D-ribose 1-diphosphate: step 4/9.</text>
</comment>
<evidence type="ECO:0000256" key="6">
    <source>
        <dbReference type="ARBA" id="ARBA00022605"/>
    </source>
</evidence>
<evidence type="ECO:0000256" key="1">
    <source>
        <dbReference type="ARBA" id="ARBA00000901"/>
    </source>
</evidence>
<accession>A0A7X9UDB0</accession>
<comment type="catalytic activity">
    <reaction evidence="1 9">
        <text>1-(5-phospho-beta-D-ribosyl)-5-[(5-phospho-beta-D-ribosylamino)methylideneamino]imidazole-4-carboxamide = 5-[(5-phospho-1-deoxy-D-ribulos-1-ylimino)methylamino]-1-(5-phospho-beta-D-ribosyl)imidazole-4-carboxamide</text>
        <dbReference type="Rhea" id="RHEA:15469"/>
        <dbReference type="ChEBI" id="CHEBI:58435"/>
        <dbReference type="ChEBI" id="CHEBI:58525"/>
        <dbReference type="EC" id="5.3.1.16"/>
    </reaction>
</comment>
<keyword evidence="7 9" id="KW-0368">Histidine biosynthesis</keyword>
<dbReference type="InterPro" id="IPR023016">
    <property type="entry name" value="HisA/PriA"/>
</dbReference>
<evidence type="ECO:0000256" key="9">
    <source>
        <dbReference type="HAMAP-Rule" id="MF_01014"/>
    </source>
</evidence>
<comment type="similarity">
    <text evidence="4 9 10">Belongs to the HisA/HisF family.</text>
</comment>
<dbReference type="RefSeq" id="WP_169277928.1">
    <property type="nucleotide sequence ID" value="NZ_JABBCP010000007.1"/>
</dbReference>
<evidence type="ECO:0000256" key="10">
    <source>
        <dbReference type="RuleBase" id="RU003657"/>
    </source>
</evidence>
<protein>
    <recommendedName>
        <fullName evidence="9">1-(5-phosphoribosyl)-5-[(5-phosphoribosylamino)methylideneamino] imidazole-4-carboxamide isomerase</fullName>
        <ecNumber evidence="9">5.3.1.16</ecNumber>
    </recommendedName>
    <alternativeName>
        <fullName evidence="9">Phosphoribosylformimino-5-aminoimidazole carboxamide ribotide isomerase</fullName>
    </alternativeName>
</protein>
<dbReference type="UniPathway" id="UPA00031">
    <property type="reaction ID" value="UER00009"/>
</dbReference>
<keyword evidence="5 9" id="KW-0963">Cytoplasm</keyword>
<dbReference type="FunFam" id="3.20.20.70:FF:000009">
    <property type="entry name" value="1-(5-phosphoribosyl)-5-[(5-phosphoribosylamino)methylideneamino] imidazole-4-carboxamide isomerase"/>
    <property type="match status" value="1"/>
</dbReference>
<dbReference type="CDD" id="cd04732">
    <property type="entry name" value="HisA"/>
    <property type="match status" value="1"/>
</dbReference>
<keyword evidence="12" id="KW-1185">Reference proteome</keyword>
<evidence type="ECO:0000313" key="11">
    <source>
        <dbReference type="EMBL" id="NMF56395.1"/>
    </source>
</evidence>
<dbReference type="InterPro" id="IPR013785">
    <property type="entry name" value="Aldolase_TIM"/>
</dbReference>
<dbReference type="GO" id="GO:0005737">
    <property type="term" value="C:cytoplasm"/>
    <property type="evidence" value="ECO:0007669"/>
    <property type="project" value="UniProtKB-SubCell"/>
</dbReference>
<gene>
    <name evidence="9" type="primary">hisA</name>
    <name evidence="11" type="ORF">HF320_08680</name>
</gene>
<evidence type="ECO:0000313" key="12">
    <source>
        <dbReference type="Proteomes" id="UP000546970"/>
    </source>
</evidence>
<evidence type="ECO:0000256" key="4">
    <source>
        <dbReference type="ARBA" id="ARBA00009667"/>
    </source>
</evidence>
<keyword evidence="8 9" id="KW-0413">Isomerase</keyword>
<evidence type="ECO:0000256" key="2">
    <source>
        <dbReference type="ARBA" id="ARBA00004496"/>
    </source>
</evidence>
<organism evidence="11 12">
    <name type="scientific">Collinsella acetigenes</name>
    <dbReference type="NCBI Taxonomy" id="2713419"/>
    <lineage>
        <taxon>Bacteria</taxon>
        <taxon>Bacillati</taxon>
        <taxon>Actinomycetota</taxon>
        <taxon>Coriobacteriia</taxon>
        <taxon>Coriobacteriales</taxon>
        <taxon>Coriobacteriaceae</taxon>
        <taxon>Collinsella</taxon>
    </lineage>
</organism>
<dbReference type="InterPro" id="IPR006062">
    <property type="entry name" value="His_biosynth"/>
</dbReference>
<proteinExistence type="inferred from homology"/>
<dbReference type="Pfam" id="PF00977">
    <property type="entry name" value="His_biosynth"/>
    <property type="match status" value="1"/>
</dbReference>
<dbReference type="InterPro" id="IPR011060">
    <property type="entry name" value="RibuloseP-bd_barrel"/>
</dbReference>
<comment type="caution">
    <text evidence="11">The sequence shown here is derived from an EMBL/GenBank/DDBJ whole genome shotgun (WGS) entry which is preliminary data.</text>
</comment>
<evidence type="ECO:0000256" key="7">
    <source>
        <dbReference type="ARBA" id="ARBA00023102"/>
    </source>
</evidence>
<dbReference type="Gene3D" id="3.20.20.70">
    <property type="entry name" value="Aldolase class I"/>
    <property type="match status" value="1"/>
</dbReference>
<keyword evidence="6 9" id="KW-0028">Amino-acid biosynthesis</keyword>
<evidence type="ECO:0000256" key="5">
    <source>
        <dbReference type="ARBA" id="ARBA00022490"/>
    </source>
</evidence>